<proteinExistence type="predicted"/>
<evidence type="ECO:0000259" key="1">
    <source>
        <dbReference type="Pfam" id="PF08241"/>
    </source>
</evidence>
<dbReference type="Gene3D" id="3.40.50.150">
    <property type="entry name" value="Vaccinia Virus protein VP39"/>
    <property type="match status" value="1"/>
</dbReference>
<accession>A0ABS7K3P1</accession>
<keyword evidence="3" id="KW-1185">Reference proteome</keyword>
<reference evidence="2 3" key="1">
    <citation type="submission" date="2020-07" db="EMBL/GenBank/DDBJ databases">
        <title>Fungal Genomes of the International Space Station.</title>
        <authorList>
            <person name="Seuylemezian A."/>
            <person name="Singh N.K."/>
            <person name="Wood J."/>
            <person name="Venkateswaran K."/>
        </authorList>
    </citation>
    <scope>NUCLEOTIDE SEQUENCE [LARGE SCALE GENOMIC DNA]</scope>
    <source>
        <strain evidence="2 3">PL-B2</strain>
    </source>
</reference>
<feature type="domain" description="Methyltransferase type 11" evidence="1">
    <location>
        <begin position="63"/>
        <end position="158"/>
    </location>
</feature>
<dbReference type="Proteomes" id="UP000769780">
    <property type="component" value="Unassembled WGS sequence"/>
</dbReference>
<dbReference type="SUPFAM" id="SSF53335">
    <property type="entry name" value="S-adenosyl-L-methionine-dependent methyltransferases"/>
    <property type="match status" value="1"/>
</dbReference>
<dbReference type="RefSeq" id="WP_221873098.1">
    <property type="nucleotide sequence ID" value="NZ_JACWFH010000008.1"/>
</dbReference>
<dbReference type="InterPro" id="IPR029063">
    <property type="entry name" value="SAM-dependent_MTases_sf"/>
</dbReference>
<dbReference type="GO" id="GO:0008168">
    <property type="term" value="F:methyltransferase activity"/>
    <property type="evidence" value="ECO:0007669"/>
    <property type="project" value="UniProtKB-KW"/>
</dbReference>
<sequence>MDTMNHNQKAWDKKVENGSAYTKAASKEIIEKSMLGDLQITVTTKRLVPRNWLPASLDGLKVLCLASGGGQQGPILAAAGAEVTVYDLSRKQLEQDEMVAKRDGLKLRTIQGNMSDLHAFEDETFDLIVHPVSNVFVEDVRPVWKEAARVLKDKGVMISGFTNPLLFIFDDEEERKGNLSVTQSIPFSTLDGLSEEEIVEYITKNETIEFGHTLEDQIQGQIDAGFIIAGFYEDDFGGNRILDKYIKTFVATRAIKGKVE</sequence>
<comment type="caution">
    <text evidence="2">The sequence shown here is derived from an EMBL/GenBank/DDBJ whole genome shotgun (WGS) entry which is preliminary data.</text>
</comment>
<name>A0ABS7K3P1_9BACI</name>
<dbReference type="GO" id="GO:0032259">
    <property type="term" value="P:methylation"/>
    <property type="evidence" value="ECO:0007669"/>
    <property type="project" value="UniProtKB-KW"/>
</dbReference>
<dbReference type="EMBL" id="JACWFH010000008">
    <property type="protein sequence ID" value="MBY0096866.1"/>
    <property type="molecule type" value="Genomic_DNA"/>
</dbReference>
<organism evidence="2 3">
    <name type="scientific">Mesobacillus maritimus</name>
    <dbReference type="NCBI Taxonomy" id="1643336"/>
    <lineage>
        <taxon>Bacteria</taxon>
        <taxon>Bacillati</taxon>
        <taxon>Bacillota</taxon>
        <taxon>Bacilli</taxon>
        <taxon>Bacillales</taxon>
        <taxon>Bacillaceae</taxon>
        <taxon>Mesobacillus</taxon>
    </lineage>
</organism>
<dbReference type="Pfam" id="PF08241">
    <property type="entry name" value="Methyltransf_11"/>
    <property type="match status" value="1"/>
</dbReference>
<evidence type="ECO:0000313" key="2">
    <source>
        <dbReference type="EMBL" id="MBY0096866.1"/>
    </source>
</evidence>
<evidence type="ECO:0000313" key="3">
    <source>
        <dbReference type="Proteomes" id="UP000769780"/>
    </source>
</evidence>
<gene>
    <name evidence="2" type="ORF">H0185_08585</name>
</gene>
<dbReference type="CDD" id="cd02440">
    <property type="entry name" value="AdoMet_MTases"/>
    <property type="match status" value="1"/>
</dbReference>
<protein>
    <submittedName>
        <fullName evidence="2">Class I SAM-dependent methyltransferase</fullName>
    </submittedName>
</protein>
<dbReference type="InterPro" id="IPR013216">
    <property type="entry name" value="Methyltransf_11"/>
</dbReference>
<keyword evidence="2" id="KW-0808">Transferase</keyword>
<keyword evidence="2" id="KW-0489">Methyltransferase</keyword>